<comment type="caution">
    <text evidence="1">The sequence shown here is derived from an EMBL/GenBank/DDBJ whole genome shotgun (WGS) entry which is preliminary data.</text>
</comment>
<protein>
    <submittedName>
        <fullName evidence="1">Uncharacterized protein</fullName>
    </submittedName>
</protein>
<feature type="non-terminal residue" evidence="1">
    <location>
        <position position="1"/>
    </location>
</feature>
<dbReference type="AlphaFoldDB" id="A0AA35WYV8"/>
<dbReference type="Proteomes" id="UP001174909">
    <property type="component" value="Unassembled WGS sequence"/>
</dbReference>
<name>A0AA35WYV8_GEOBA</name>
<organism evidence="1 2">
    <name type="scientific">Geodia barretti</name>
    <name type="common">Barrett's horny sponge</name>
    <dbReference type="NCBI Taxonomy" id="519541"/>
    <lineage>
        <taxon>Eukaryota</taxon>
        <taxon>Metazoa</taxon>
        <taxon>Porifera</taxon>
        <taxon>Demospongiae</taxon>
        <taxon>Heteroscleromorpha</taxon>
        <taxon>Tetractinellida</taxon>
        <taxon>Astrophorina</taxon>
        <taxon>Geodiidae</taxon>
        <taxon>Geodia</taxon>
    </lineage>
</organism>
<gene>
    <name evidence="1" type="ORF">GBAR_LOCUS18021</name>
</gene>
<evidence type="ECO:0000313" key="2">
    <source>
        <dbReference type="Proteomes" id="UP001174909"/>
    </source>
</evidence>
<keyword evidence="2" id="KW-1185">Reference proteome</keyword>
<accession>A0AA35WYV8</accession>
<proteinExistence type="predicted"/>
<reference evidence="1" key="1">
    <citation type="submission" date="2023-03" db="EMBL/GenBank/DDBJ databases">
        <authorList>
            <person name="Steffen K."/>
            <person name="Cardenas P."/>
        </authorList>
    </citation>
    <scope>NUCLEOTIDE SEQUENCE</scope>
</reference>
<sequence length="84" mass="9946">SGIADPFGRLLENCCLLTNIWRLEIWHWWNPVLLSSLLTGYRGVMRDYYLLPTHTLPQQQLIFCRKLDVDRFLQILISTVRDAK</sequence>
<evidence type="ECO:0000313" key="1">
    <source>
        <dbReference type="EMBL" id="CAI8031795.1"/>
    </source>
</evidence>
<dbReference type="EMBL" id="CASHTH010002566">
    <property type="protein sequence ID" value="CAI8031795.1"/>
    <property type="molecule type" value="Genomic_DNA"/>
</dbReference>